<dbReference type="Proteomes" id="UP000230002">
    <property type="component" value="Unassembled WGS sequence"/>
</dbReference>
<gene>
    <name evidence="1" type="ORF">GSI_03118</name>
</gene>
<comment type="caution">
    <text evidence="1">The sequence shown here is derived from an EMBL/GenBank/DDBJ whole genome shotgun (WGS) entry which is preliminary data.</text>
</comment>
<evidence type="ECO:0000313" key="2">
    <source>
        <dbReference type="Proteomes" id="UP000230002"/>
    </source>
</evidence>
<sequence length="437" mass="47431">MVGKCNAHRFAPEILSKITEVVALHERDSIIILPTRPNSEPEDNEVATRPLLTLSHCTGVPLRMPPPMESVIKTHAPRLHRLDLLMVPARQNITLLLESLQATHLEVLTITSSCMYHTSIAGPVMTPDLLLNGETSSLKALAIMLIVNWIPSDTPFPHLTHLFISFDAAPGLGHPFDVLKLLSNTPMLSFLHVNLLVYDGPHSADTGILLQVVFRSTSSSMIHEFDSEGYPAPLPPLALRPVTFLDISTDQEQIRMVADGPTSGHGVWLDGLYEASDVPDPAGWETWLVRLPESIVLSHITHLHIHLAPLSVFLPGLLRHLPQVSHLAVLFGEPTASNATNTGLPPVQLQNVSFPMSVLSLALSPSPAPRPATNNSTATTPSVRCPVLQTLLIEWQETVTLESATAFPGIAAMLVESARALDFPSATSSCRLRGASY</sequence>
<organism evidence="1 2">
    <name type="scientific">Ganoderma sinense ZZ0214-1</name>
    <dbReference type="NCBI Taxonomy" id="1077348"/>
    <lineage>
        <taxon>Eukaryota</taxon>
        <taxon>Fungi</taxon>
        <taxon>Dikarya</taxon>
        <taxon>Basidiomycota</taxon>
        <taxon>Agaricomycotina</taxon>
        <taxon>Agaricomycetes</taxon>
        <taxon>Polyporales</taxon>
        <taxon>Polyporaceae</taxon>
        <taxon>Ganoderma</taxon>
    </lineage>
</organism>
<dbReference type="STRING" id="1077348.A0A2G8SKS4"/>
<reference evidence="1 2" key="1">
    <citation type="journal article" date="2015" name="Sci. Rep.">
        <title>Chromosome-level genome map provides insights into diverse defense mechanisms in the medicinal fungus Ganoderma sinense.</title>
        <authorList>
            <person name="Zhu Y."/>
            <person name="Xu J."/>
            <person name="Sun C."/>
            <person name="Zhou S."/>
            <person name="Xu H."/>
            <person name="Nelson D.R."/>
            <person name="Qian J."/>
            <person name="Song J."/>
            <person name="Luo H."/>
            <person name="Xiang L."/>
            <person name="Li Y."/>
            <person name="Xu Z."/>
            <person name="Ji A."/>
            <person name="Wang L."/>
            <person name="Lu S."/>
            <person name="Hayward A."/>
            <person name="Sun W."/>
            <person name="Li X."/>
            <person name="Schwartz D.C."/>
            <person name="Wang Y."/>
            <person name="Chen S."/>
        </authorList>
    </citation>
    <scope>NUCLEOTIDE SEQUENCE [LARGE SCALE GENOMIC DNA]</scope>
    <source>
        <strain evidence="1 2">ZZ0214-1</strain>
    </source>
</reference>
<dbReference type="AlphaFoldDB" id="A0A2G8SKS4"/>
<evidence type="ECO:0000313" key="1">
    <source>
        <dbReference type="EMBL" id="PIL34343.1"/>
    </source>
</evidence>
<dbReference type="OrthoDB" id="2754196at2759"/>
<protein>
    <recommendedName>
        <fullName evidence="3">F-box domain-containing protein</fullName>
    </recommendedName>
</protein>
<name>A0A2G8SKS4_9APHY</name>
<proteinExistence type="predicted"/>
<evidence type="ECO:0008006" key="3">
    <source>
        <dbReference type="Google" id="ProtNLM"/>
    </source>
</evidence>
<dbReference type="EMBL" id="AYKW01000005">
    <property type="protein sequence ID" value="PIL34343.1"/>
    <property type="molecule type" value="Genomic_DNA"/>
</dbReference>
<keyword evidence="2" id="KW-1185">Reference proteome</keyword>
<accession>A0A2G8SKS4</accession>